<comment type="caution">
    <text evidence="2">The sequence shown here is derived from an EMBL/GenBank/DDBJ whole genome shotgun (WGS) entry which is preliminary data.</text>
</comment>
<dbReference type="AlphaFoldDB" id="A0ABD2P4Y8"/>
<gene>
    <name evidence="2" type="ORF">HHI36_000385</name>
</gene>
<feature type="region of interest" description="Disordered" evidence="1">
    <location>
        <begin position="56"/>
        <end position="77"/>
    </location>
</feature>
<protein>
    <submittedName>
        <fullName evidence="2">Uncharacterized protein</fullName>
    </submittedName>
</protein>
<proteinExistence type="predicted"/>
<dbReference type="EMBL" id="JABFTP020000185">
    <property type="protein sequence ID" value="KAL3285864.1"/>
    <property type="molecule type" value="Genomic_DNA"/>
</dbReference>
<evidence type="ECO:0000313" key="2">
    <source>
        <dbReference type="EMBL" id="KAL3285864.1"/>
    </source>
</evidence>
<keyword evidence="3" id="KW-1185">Reference proteome</keyword>
<accession>A0ABD2P4Y8</accession>
<organism evidence="2 3">
    <name type="scientific">Cryptolaemus montrouzieri</name>
    <dbReference type="NCBI Taxonomy" id="559131"/>
    <lineage>
        <taxon>Eukaryota</taxon>
        <taxon>Metazoa</taxon>
        <taxon>Ecdysozoa</taxon>
        <taxon>Arthropoda</taxon>
        <taxon>Hexapoda</taxon>
        <taxon>Insecta</taxon>
        <taxon>Pterygota</taxon>
        <taxon>Neoptera</taxon>
        <taxon>Endopterygota</taxon>
        <taxon>Coleoptera</taxon>
        <taxon>Polyphaga</taxon>
        <taxon>Cucujiformia</taxon>
        <taxon>Coccinelloidea</taxon>
        <taxon>Coccinellidae</taxon>
        <taxon>Scymninae</taxon>
        <taxon>Scymnini</taxon>
        <taxon>Cryptolaemus</taxon>
    </lineage>
</organism>
<evidence type="ECO:0000256" key="1">
    <source>
        <dbReference type="SAM" id="MobiDB-lite"/>
    </source>
</evidence>
<dbReference type="Proteomes" id="UP001516400">
    <property type="component" value="Unassembled WGS sequence"/>
</dbReference>
<evidence type="ECO:0000313" key="3">
    <source>
        <dbReference type="Proteomes" id="UP001516400"/>
    </source>
</evidence>
<sequence>MHRRKKFDLNNPDDIEEIHRMIFDEETNKDTSLEIVDHDDVEDSNYSDTEDNVTIANRVNIESEDYSESDSKQDDLDKFKGKMERCEKRRPEGYAILPP</sequence>
<name>A0ABD2P4Y8_9CUCU</name>
<reference evidence="2 3" key="1">
    <citation type="journal article" date="2021" name="BMC Biol.">
        <title>Horizontally acquired antibacterial genes associated with adaptive radiation of ladybird beetles.</title>
        <authorList>
            <person name="Li H.S."/>
            <person name="Tang X.F."/>
            <person name="Huang Y.H."/>
            <person name="Xu Z.Y."/>
            <person name="Chen M.L."/>
            <person name="Du X.Y."/>
            <person name="Qiu B.Y."/>
            <person name="Chen P.T."/>
            <person name="Zhang W."/>
            <person name="Slipinski A."/>
            <person name="Escalona H.E."/>
            <person name="Waterhouse R.M."/>
            <person name="Zwick A."/>
            <person name="Pang H."/>
        </authorList>
    </citation>
    <scope>NUCLEOTIDE SEQUENCE [LARGE SCALE GENOMIC DNA]</scope>
    <source>
        <strain evidence="2">SYSU2018</strain>
    </source>
</reference>